<evidence type="ECO:0000313" key="1">
    <source>
        <dbReference type="EMBL" id="PTI73403.1"/>
    </source>
</evidence>
<dbReference type="AlphaFoldDB" id="A0A9Q6HLT8"/>
<sequence length="70" mass="8542">MIFSEDAPKLENTLHRHFRDREINKVNHRKEFFKVNIDEIEDVVMDTHNNTAEFTKIPLVEQYWEIQNIN</sequence>
<proteinExistence type="predicted"/>
<dbReference type="EMBL" id="PZFQ01000085">
    <property type="protein sequence ID" value="PTI73403.1"/>
    <property type="molecule type" value="Genomic_DNA"/>
</dbReference>
<organism evidence="1 2">
    <name type="scientific">Staphylococcus succinus</name>
    <dbReference type="NCBI Taxonomy" id="61015"/>
    <lineage>
        <taxon>Bacteria</taxon>
        <taxon>Bacillati</taxon>
        <taxon>Bacillota</taxon>
        <taxon>Bacilli</taxon>
        <taxon>Bacillales</taxon>
        <taxon>Staphylococcaceae</taxon>
        <taxon>Staphylococcus</taxon>
    </lineage>
</organism>
<accession>A0A9Q6HLT8</accession>
<dbReference type="Proteomes" id="UP000241960">
    <property type="component" value="Unassembled WGS sequence"/>
</dbReference>
<dbReference type="Pfam" id="PF13455">
    <property type="entry name" value="MUG113"/>
    <property type="match status" value="1"/>
</dbReference>
<evidence type="ECO:0000313" key="2">
    <source>
        <dbReference type="Proteomes" id="UP000241960"/>
    </source>
</evidence>
<protein>
    <submittedName>
        <fullName evidence="1">Uncharacterized protein</fullName>
    </submittedName>
</protein>
<comment type="caution">
    <text evidence="1">The sequence shown here is derived from an EMBL/GenBank/DDBJ whole genome shotgun (WGS) entry which is preliminary data.</text>
</comment>
<name>A0A9Q6HLT8_9STAP</name>
<gene>
    <name evidence="1" type="ORF">BU058_13235</name>
</gene>
<dbReference type="RefSeq" id="WP_071331555.1">
    <property type="nucleotide sequence ID" value="NZ_JAMWVB010000001.1"/>
</dbReference>
<reference evidence="1 2" key="1">
    <citation type="journal article" date="2016" name="Front. Microbiol.">
        <title>Comprehensive Phylogenetic Analysis of Bovine Non-aureus Staphylococci Species Based on Whole-Genome Sequencing.</title>
        <authorList>
            <person name="Naushad S."/>
            <person name="Barkema H.W."/>
            <person name="Luby C."/>
            <person name="Condas L.A."/>
            <person name="Nobrega D.B."/>
            <person name="Carson D.A."/>
            <person name="De Buck J."/>
        </authorList>
    </citation>
    <scope>NUCLEOTIDE SEQUENCE [LARGE SCALE GENOMIC DNA]</scope>
    <source>
        <strain evidence="1 2">SNUC 1231</strain>
    </source>
</reference>